<dbReference type="InterPro" id="IPR051013">
    <property type="entry name" value="MBL_superfamily_lactonases"/>
</dbReference>
<dbReference type="SUPFAM" id="SSF56281">
    <property type="entry name" value="Metallo-hydrolase/oxidoreductase"/>
    <property type="match status" value="1"/>
</dbReference>
<organism evidence="7 8">
    <name type="scientific">Apiotrichum porosum</name>
    <dbReference type="NCBI Taxonomy" id="105984"/>
    <lineage>
        <taxon>Eukaryota</taxon>
        <taxon>Fungi</taxon>
        <taxon>Dikarya</taxon>
        <taxon>Basidiomycota</taxon>
        <taxon>Agaricomycotina</taxon>
        <taxon>Tremellomycetes</taxon>
        <taxon>Trichosporonales</taxon>
        <taxon>Trichosporonaceae</taxon>
        <taxon>Apiotrichum</taxon>
    </lineage>
</organism>
<evidence type="ECO:0000256" key="5">
    <source>
        <dbReference type="ARBA" id="ARBA00022833"/>
    </source>
</evidence>
<gene>
    <name evidence="7" type="ORF">EHS24_006477</name>
</gene>
<comment type="caution">
    <text evidence="7">The sequence shown here is derived from an EMBL/GenBank/DDBJ whole genome shotgun (WGS) entry which is preliminary data.</text>
</comment>
<dbReference type="RefSeq" id="XP_028478378.1">
    <property type="nucleotide sequence ID" value="XM_028621926.1"/>
</dbReference>
<evidence type="ECO:0000256" key="3">
    <source>
        <dbReference type="ARBA" id="ARBA00022723"/>
    </source>
</evidence>
<dbReference type="Proteomes" id="UP000279236">
    <property type="component" value="Unassembled WGS sequence"/>
</dbReference>
<evidence type="ECO:0000256" key="2">
    <source>
        <dbReference type="ARBA" id="ARBA00007749"/>
    </source>
</evidence>
<evidence type="ECO:0000313" key="7">
    <source>
        <dbReference type="EMBL" id="RSH84930.1"/>
    </source>
</evidence>
<evidence type="ECO:0000259" key="6">
    <source>
        <dbReference type="Pfam" id="PF00753"/>
    </source>
</evidence>
<dbReference type="PANTHER" id="PTHR42978:SF2">
    <property type="entry name" value="102 KBASES UNSTABLE REGION: FROM 1 TO 119443"/>
    <property type="match status" value="1"/>
</dbReference>
<dbReference type="GO" id="GO:0046872">
    <property type="term" value="F:metal ion binding"/>
    <property type="evidence" value="ECO:0007669"/>
    <property type="project" value="UniProtKB-KW"/>
</dbReference>
<dbReference type="STRING" id="105984.A0A427Y1L0"/>
<feature type="domain" description="Metallo-beta-lactamase" evidence="6">
    <location>
        <begin position="16"/>
        <end position="107"/>
    </location>
</feature>
<accession>A0A427Y1L0</accession>
<comment type="cofactor">
    <cofactor evidence="1">
        <name>Zn(2+)</name>
        <dbReference type="ChEBI" id="CHEBI:29105"/>
    </cofactor>
</comment>
<dbReference type="Pfam" id="PF00753">
    <property type="entry name" value="Lactamase_B"/>
    <property type="match status" value="1"/>
</dbReference>
<keyword evidence="8" id="KW-1185">Reference proteome</keyword>
<evidence type="ECO:0000256" key="4">
    <source>
        <dbReference type="ARBA" id="ARBA00022801"/>
    </source>
</evidence>
<evidence type="ECO:0000313" key="8">
    <source>
        <dbReference type="Proteomes" id="UP000279236"/>
    </source>
</evidence>
<name>A0A427Y1L0_9TREE</name>
<dbReference type="AlphaFoldDB" id="A0A427Y1L0"/>
<dbReference type="GeneID" id="39591020"/>
<reference evidence="7 8" key="1">
    <citation type="submission" date="2018-11" db="EMBL/GenBank/DDBJ databases">
        <title>Genome sequence of Apiotrichum porosum DSM 27194.</title>
        <authorList>
            <person name="Aliyu H."/>
            <person name="Gorte O."/>
            <person name="Ochsenreither K."/>
        </authorList>
    </citation>
    <scope>NUCLEOTIDE SEQUENCE [LARGE SCALE GENOMIC DNA]</scope>
    <source>
        <strain evidence="7 8">DSM 27194</strain>
    </source>
</reference>
<comment type="similarity">
    <text evidence="2">Belongs to the metallo-beta-lactamase superfamily.</text>
</comment>
<keyword evidence="4" id="KW-0378">Hydrolase</keyword>
<proteinExistence type="inferred from homology"/>
<evidence type="ECO:0000256" key="1">
    <source>
        <dbReference type="ARBA" id="ARBA00001947"/>
    </source>
</evidence>
<protein>
    <recommendedName>
        <fullName evidence="6">Metallo-beta-lactamase domain-containing protein</fullName>
    </recommendedName>
</protein>
<dbReference type="EMBL" id="RSCE01000003">
    <property type="protein sequence ID" value="RSH84930.1"/>
    <property type="molecule type" value="Genomic_DNA"/>
</dbReference>
<keyword evidence="3" id="KW-0479">Metal-binding</keyword>
<keyword evidence="5" id="KW-0862">Zinc</keyword>
<dbReference type="InterPro" id="IPR036866">
    <property type="entry name" value="RibonucZ/Hydroxyglut_hydro"/>
</dbReference>
<dbReference type="GO" id="GO:0016787">
    <property type="term" value="F:hydrolase activity"/>
    <property type="evidence" value="ECO:0007669"/>
    <property type="project" value="UniProtKB-KW"/>
</dbReference>
<dbReference type="PANTHER" id="PTHR42978">
    <property type="entry name" value="QUORUM-QUENCHING LACTONASE YTNP-RELATED-RELATED"/>
    <property type="match status" value="1"/>
</dbReference>
<dbReference type="Gene3D" id="3.60.15.10">
    <property type="entry name" value="Ribonuclease Z/Hydroxyacylglutathione hydrolase-like"/>
    <property type="match status" value="1"/>
</dbReference>
<dbReference type="OrthoDB" id="10250730at2759"/>
<dbReference type="InterPro" id="IPR001279">
    <property type="entry name" value="Metallo-B-lactamas"/>
</dbReference>
<sequence length="191" mass="21661">MLIESEVLLNGTSNATRRPSFVFLIHHPVSNEYLLWDLGIRKEFELDYPHPSFAYFQTHFEEDVSDTLASIGIKASQISKVLISHKHWDHTGNPAPYNNATFYIGAKDVSEVATLKGSERVMSYRAHWEDESIPPSHSFNEDVAQSETHLSRMRACEASKDIQVVIAHDEAKWKDWFGGENYGLGPELGKV</sequence>